<dbReference type="GO" id="GO:0008236">
    <property type="term" value="F:serine-type peptidase activity"/>
    <property type="evidence" value="ECO:0007669"/>
    <property type="project" value="UniProtKB-KW"/>
</dbReference>
<evidence type="ECO:0000313" key="9">
    <source>
        <dbReference type="EMBL" id="KAK7497232.1"/>
    </source>
</evidence>
<dbReference type="InterPro" id="IPR043504">
    <property type="entry name" value="Peptidase_S1_PA_chymotrypsin"/>
</dbReference>
<evidence type="ECO:0000256" key="3">
    <source>
        <dbReference type="ARBA" id="ARBA00022670"/>
    </source>
</evidence>
<keyword evidence="4" id="KW-0732">Signal</keyword>
<dbReference type="InterPro" id="IPR001254">
    <property type="entry name" value="Trypsin_dom"/>
</dbReference>
<comment type="subcellular location">
    <subcellularLocation>
        <location evidence="1">Secreted</location>
    </subcellularLocation>
</comment>
<protein>
    <recommendedName>
        <fullName evidence="8">Peptidase S1 domain-containing protein</fullName>
    </recommendedName>
</protein>
<dbReference type="GO" id="GO:0005576">
    <property type="term" value="C:extracellular region"/>
    <property type="evidence" value="ECO:0007669"/>
    <property type="project" value="UniProtKB-SubCell"/>
</dbReference>
<dbReference type="PRINTS" id="PR00722">
    <property type="entry name" value="CHYMOTRYPSIN"/>
</dbReference>
<gene>
    <name evidence="9" type="ORF">BaRGS_00011526</name>
</gene>
<dbReference type="PANTHER" id="PTHR24264">
    <property type="entry name" value="TRYPSIN-RELATED"/>
    <property type="match status" value="1"/>
</dbReference>
<dbReference type="SMART" id="SM00020">
    <property type="entry name" value="Tryp_SPc"/>
    <property type="match status" value="1"/>
</dbReference>
<dbReference type="InterPro" id="IPR033116">
    <property type="entry name" value="TRYPSIN_SER"/>
</dbReference>
<dbReference type="AlphaFoldDB" id="A0ABD0LE17"/>
<proteinExistence type="predicted"/>
<dbReference type="PROSITE" id="PS50240">
    <property type="entry name" value="TRYPSIN_DOM"/>
    <property type="match status" value="1"/>
</dbReference>
<dbReference type="PANTHER" id="PTHR24264:SF65">
    <property type="entry name" value="SRCR DOMAIN-CONTAINING PROTEIN"/>
    <property type="match status" value="1"/>
</dbReference>
<keyword evidence="7" id="KW-1015">Disulfide bond</keyword>
<keyword evidence="6" id="KW-0720">Serine protease</keyword>
<dbReference type="Gene3D" id="2.40.10.10">
    <property type="entry name" value="Trypsin-like serine proteases"/>
    <property type="match status" value="1"/>
</dbReference>
<dbReference type="Proteomes" id="UP001519460">
    <property type="component" value="Unassembled WGS sequence"/>
</dbReference>
<accession>A0ABD0LE17</accession>
<name>A0ABD0LE17_9CAEN</name>
<reference evidence="9 10" key="1">
    <citation type="journal article" date="2023" name="Sci. Data">
        <title>Genome assembly of the Korean intertidal mud-creeper Batillaria attramentaria.</title>
        <authorList>
            <person name="Patra A.K."/>
            <person name="Ho P.T."/>
            <person name="Jun S."/>
            <person name="Lee S.J."/>
            <person name="Kim Y."/>
            <person name="Won Y.J."/>
        </authorList>
    </citation>
    <scope>NUCLEOTIDE SEQUENCE [LARGE SCALE GENOMIC DNA]</scope>
    <source>
        <strain evidence="9">Wonlab-2016</strain>
    </source>
</reference>
<dbReference type="SUPFAM" id="SSF50494">
    <property type="entry name" value="Trypsin-like serine proteases"/>
    <property type="match status" value="1"/>
</dbReference>
<feature type="domain" description="Peptidase S1" evidence="8">
    <location>
        <begin position="94"/>
        <end position="334"/>
    </location>
</feature>
<comment type="caution">
    <text evidence="9">The sequence shown here is derived from an EMBL/GenBank/DDBJ whole genome shotgun (WGS) entry which is preliminary data.</text>
</comment>
<dbReference type="PROSITE" id="PS00135">
    <property type="entry name" value="TRYPSIN_SER"/>
    <property type="match status" value="1"/>
</dbReference>
<dbReference type="FunFam" id="2.40.10.10:FF:000120">
    <property type="entry name" value="Putative serine protease"/>
    <property type="match status" value="1"/>
</dbReference>
<keyword evidence="5" id="KW-0378">Hydrolase</keyword>
<evidence type="ECO:0000256" key="4">
    <source>
        <dbReference type="ARBA" id="ARBA00022729"/>
    </source>
</evidence>
<evidence type="ECO:0000259" key="8">
    <source>
        <dbReference type="PROSITE" id="PS50240"/>
    </source>
</evidence>
<organism evidence="9 10">
    <name type="scientific">Batillaria attramentaria</name>
    <dbReference type="NCBI Taxonomy" id="370345"/>
    <lineage>
        <taxon>Eukaryota</taxon>
        <taxon>Metazoa</taxon>
        <taxon>Spiralia</taxon>
        <taxon>Lophotrochozoa</taxon>
        <taxon>Mollusca</taxon>
        <taxon>Gastropoda</taxon>
        <taxon>Caenogastropoda</taxon>
        <taxon>Sorbeoconcha</taxon>
        <taxon>Cerithioidea</taxon>
        <taxon>Batillariidae</taxon>
        <taxon>Batillaria</taxon>
    </lineage>
</organism>
<dbReference type="CDD" id="cd00190">
    <property type="entry name" value="Tryp_SPc"/>
    <property type="match status" value="1"/>
</dbReference>
<dbReference type="EMBL" id="JACVVK020000060">
    <property type="protein sequence ID" value="KAK7497232.1"/>
    <property type="molecule type" value="Genomic_DNA"/>
</dbReference>
<keyword evidence="3" id="KW-0645">Protease</keyword>
<keyword evidence="2" id="KW-0964">Secreted</keyword>
<dbReference type="GO" id="GO:0006508">
    <property type="term" value="P:proteolysis"/>
    <property type="evidence" value="ECO:0007669"/>
    <property type="project" value="UniProtKB-KW"/>
</dbReference>
<keyword evidence="10" id="KW-1185">Reference proteome</keyword>
<dbReference type="InterPro" id="IPR009003">
    <property type="entry name" value="Peptidase_S1_PA"/>
</dbReference>
<evidence type="ECO:0000256" key="7">
    <source>
        <dbReference type="ARBA" id="ARBA00023157"/>
    </source>
</evidence>
<dbReference type="Pfam" id="PF00089">
    <property type="entry name" value="Trypsin"/>
    <property type="match status" value="1"/>
</dbReference>
<evidence type="ECO:0000256" key="1">
    <source>
        <dbReference type="ARBA" id="ARBA00004613"/>
    </source>
</evidence>
<evidence type="ECO:0000256" key="2">
    <source>
        <dbReference type="ARBA" id="ARBA00022525"/>
    </source>
</evidence>
<dbReference type="InterPro" id="IPR050127">
    <property type="entry name" value="Serine_Proteases_S1"/>
</dbReference>
<evidence type="ECO:0000256" key="6">
    <source>
        <dbReference type="ARBA" id="ARBA00022825"/>
    </source>
</evidence>
<sequence>MCKLCRSDGPYVVQQRLAAQHSQSRFTYSLTQSTQLDGNVTDTMQVLFLVAVLAFTPSIGTSRDFQAGTENERAAGVLEDLNTSEEKLLRHKRIVEGQEVTQGSWPWLVALGRTGSDGTKYIYCGAVVYDSRHVITAQHCVREHPSSKLIPTRDLYVVAGEHHLKVKDYTEQERSVRNVFVHADYEERTQNNDVALLELASPLALTPGQVENLPVNGDGGCPTVGQKCRVAGWGKPSKYGRRSYVPLETTVEVISNSKCGSLYGTTLHAGKMCAGTGGPDTCTGDSGGPLVCECGGWSVVAGVVSYGRGCGSASHPGVYTRLSQFQSWIRDVAAMSWW</sequence>
<evidence type="ECO:0000313" key="10">
    <source>
        <dbReference type="Proteomes" id="UP001519460"/>
    </source>
</evidence>
<evidence type="ECO:0000256" key="5">
    <source>
        <dbReference type="ARBA" id="ARBA00022801"/>
    </source>
</evidence>
<dbReference type="InterPro" id="IPR001314">
    <property type="entry name" value="Peptidase_S1A"/>
</dbReference>